<gene>
    <name evidence="2" type="ORF">M997_1857</name>
</gene>
<protein>
    <submittedName>
        <fullName evidence="2">Uncharacterized protein</fullName>
    </submittedName>
</protein>
<evidence type="ECO:0000313" key="2">
    <source>
        <dbReference type="EMBL" id="OAT46859.1"/>
    </source>
</evidence>
<proteinExistence type="predicted"/>
<dbReference type="EMBL" id="LXEV01000022">
    <property type="protein sequence ID" value="OAT46859.1"/>
    <property type="molecule type" value="Genomic_DNA"/>
</dbReference>
<evidence type="ECO:0000313" key="3">
    <source>
        <dbReference type="Proteomes" id="UP000078250"/>
    </source>
</evidence>
<sequence>MKTYLMIFAMLYSSALLAENKTDMLVTENKYCSSPKQTMDEIYENGARTYCVYKGMNLLDAYKKYVNEHDEEYLEKTLKLNVNREKEYADGSISVVYKWESPRRLVIEQQFSGGSTDFLFEENKAGTKITITGYPD</sequence>
<evidence type="ECO:0000256" key="1">
    <source>
        <dbReference type="SAM" id="SignalP"/>
    </source>
</evidence>
<feature type="chain" id="PRO_5042528159" evidence="1">
    <location>
        <begin position="19"/>
        <end position="136"/>
    </location>
</feature>
<dbReference type="Proteomes" id="UP000078250">
    <property type="component" value="Unassembled WGS sequence"/>
</dbReference>
<dbReference type="AlphaFoldDB" id="A0AAJ3HS18"/>
<name>A0AAJ3HS18_PROHU</name>
<keyword evidence="1" id="KW-0732">Signal</keyword>
<feature type="signal peptide" evidence="1">
    <location>
        <begin position="1"/>
        <end position="18"/>
    </location>
</feature>
<accession>A0AAJ3HS18</accession>
<reference evidence="2 3" key="1">
    <citation type="submission" date="2016-04" db="EMBL/GenBank/DDBJ databases">
        <title>ATOL: Assembling a taxonomically balanced genome-scale reconstruction of the evolutionary history of the Enterobacteriaceae.</title>
        <authorList>
            <person name="Plunkett G.III."/>
            <person name="Neeno-Eckwall E.C."/>
            <person name="Glasner J.D."/>
            <person name="Perna N.T."/>
        </authorList>
    </citation>
    <scope>NUCLEOTIDE SEQUENCE [LARGE SCALE GENOMIC DNA]</scope>
    <source>
        <strain evidence="2 3">ATCC 700826</strain>
    </source>
</reference>
<organism evidence="2 3">
    <name type="scientific">Proteus hauseri ATCC 700826</name>
    <dbReference type="NCBI Taxonomy" id="1354271"/>
    <lineage>
        <taxon>Bacteria</taxon>
        <taxon>Pseudomonadati</taxon>
        <taxon>Pseudomonadota</taxon>
        <taxon>Gammaproteobacteria</taxon>
        <taxon>Enterobacterales</taxon>
        <taxon>Morganellaceae</taxon>
        <taxon>Proteus</taxon>
    </lineage>
</organism>
<dbReference type="RefSeq" id="WP_064719840.1">
    <property type="nucleotide sequence ID" value="NZ_LXEV01000022.1"/>
</dbReference>
<keyword evidence="3" id="KW-1185">Reference proteome</keyword>
<comment type="caution">
    <text evidence="2">The sequence shown here is derived from an EMBL/GenBank/DDBJ whole genome shotgun (WGS) entry which is preliminary data.</text>
</comment>